<dbReference type="EMBL" id="ML987191">
    <property type="protein sequence ID" value="KAF2253756.1"/>
    <property type="molecule type" value="Genomic_DNA"/>
</dbReference>
<gene>
    <name evidence="2" type="ORF">BU26DRAFT_501893</name>
</gene>
<protein>
    <submittedName>
        <fullName evidence="2">Uncharacterized protein</fullName>
    </submittedName>
</protein>
<proteinExistence type="predicted"/>
<dbReference type="Proteomes" id="UP000800094">
    <property type="component" value="Unassembled WGS sequence"/>
</dbReference>
<dbReference type="GeneID" id="54579929"/>
<evidence type="ECO:0000313" key="2">
    <source>
        <dbReference type="EMBL" id="KAF2253756.1"/>
    </source>
</evidence>
<sequence>MAVVDALLQAFKPIFQEAIEQAVEQAVERAVERAVAPLHREIAQLRLDVQKLSSPTESQLLAHLQPSSENTRLAGTGLRTPPTSPPSSQPVEQSKRPSTAPEPSANPSTRSTITQIGRFTWHPSAAPLIAETKLFQGSVYKNLIGDPISILHQAFSAKDVLQLLQKPSYQRPLPVIEVQVSNAVESVRQHRGYRNGRELGQLLLGLSKTFRSLLSDSKISIPPRKLNLLGMLVERQCATFAPMLPSIDSKKVYNRRLKSVKLLLQFVKERKMERAAQQIVAPLALRLKACTTEDALVVYRPTPYLLRTRKPLGLLTLPGWTSPPIPARHAVEEEAEDALARAGAKRADDVQHPETLQDSGSAGRLFANAGTGTGSMDTSAPPDGMVWVATENDSPDHKMSDARQDHNELKDSMMADTCDAPLGHKGVKDATMSDAQQDRNELEDSMMGDTCDAQPGHREVKDATMSEAYPRQELILANTGTSGTHTGGTISEEIEMTDDTWRPSGSSADCNLYPLSGDDLKVWLRSYIKGYAGKMDEVVAQYPWLAAFRLEHSPGVLDAVVEHYEEAFATHTSVIDQGFVAAFNKINGYFADCLGKDVDVTTKYPHGLTPRPTIWRLRHWLKTANSALRDLHDRSLKLWTVNHLDRRERVRALSELFRQLTDTNLRLVLFNASTMSMPLALSEHGQFRLPEGIPASWDMMVKMAVEIETGQSDKAMKEASTNTNQLKTARYKEFMAKFQGSFTEEYKYVQESAKGATSKNRRFIYDDGVRNLSMLYRRRSLEPTISQLQPSDDVEFISVEDSVRNDLVQEMFMRLKMEHDTWELRYGAMLTDAQLEQAAQGLELKAANAADDNLPDPNTMLVTLLDAEVYEGVRAQLLQQAKRHPLRFLKSTAEEFFNMRFDQPNPNQQMPGPNTQRYVMRDYYSKSVCTEEDVKLLRETEEPKWLLMTGEGYLRPRV</sequence>
<organism evidence="2 3">
    <name type="scientific">Trematosphaeria pertusa</name>
    <dbReference type="NCBI Taxonomy" id="390896"/>
    <lineage>
        <taxon>Eukaryota</taxon>
        <taxon>Fungi</taxon>
        <taxon>Dikarya</taxon>
        <taxon>Ascomycota</taxon>
        <taxon>Pezizomycotina</taxon>
        <taxon>Dothideomycetes</taxon>
        <taxon>Pleosporomycetidae</taxon>
        <taxon>Pleosporales</taxon>
        <taxon>Massarineae</taxon>
        <taxon>Trematosphaeriaceae</taxon>
        <taxon>Trematosphaeria</taxon>
    </lineage>
</organism>
<reference evidence="2" key="1">
    <citation type="journal article" date="2020" name="Stud. Mycol.">
        <title>101 Dothideomycetes genomes: a test case for predicting lifestyles and emergence of pathogens.</title>
        <authorList>
            <person name="Haridas S."/>
            <person name="Albert R."/>
            <person name="Binder M."/>
            <person name="Bloem J."/>
            <person name="Labutti K."/>
            <person name="Salamov A."/>
            <person name="Andreopoulos B."/>
            <person name="Baker S."/>
            <person name="Barry K."/>
            <person name="Bills G."/>
            <person name="Bluhm B."/>
            <person name="Cannon C."/>
            <person name="Castanera R."/>
            <person name="Culley D."/>
            <person name="Daum C."/>
            <person name="Ezra D."/>
            <person name="Gonzalez J."/>
            <person name="Henrissat B."/>
            <person name="Kuo A."/>
            <person name="Liang C."/>
            <person name="Lipzen A."/>
            <person name="Lutzoni F."/>
            <person name="Magnuson J."/>
            <person name="Mondo S."/>
            <person name="Nolan M."/>
            <person name="Ohm R."/>
            <person name="Pangilinan J."/>
            <person name="Park H.-J."/>
            <person name="Ramirez L."/>
            <person name="Alfaro M."/>
            <person name="Sun H."/>
            <person name="Tritt A."/>
            <person name="Yoshinaga Y."/>
            <person name="Zwiers L.-H."/>
            <person name="Turgeon B."/>
            <person name="Goodwin S."/>
            <person name="Spatafora J."/>
            <person name="Crous P."/>
            <person name="Grigoriev I."/>
        </authorList>
    </citation>
    <scope>NUCLEOTIDE SEQUENCE</scope>
    <source>
        <strain evidence="2">CBS 122368</strain>
    </source>
</reference>
<keyword evidence="3" id="KW-1185">Reference proteome</keyword>
<name>A0A6A6ITM6_9PLEO</name>
<dbReference type="AlphaFoldDB" id="A0A6A6ITM6"/>
<evidence type="ECO:0000313" key="3">
    <source>
        <dbReference type="Proteomes" id="UP000800094"/>
    </source>
</evidence>
<dbReference type="RefSeq" id="XP_033688760.1">
    <property type="nucleotide sequence ID" value="XM_033826599.1"/>
</dbReference>
<feature type="region of interest" description="Disordered" evidence="1">
    <location>
        <begin position="63"/>
        <end position="110"/>
    </location>
</feature>
<evidence type="ECO:0000256" key="1">
    <source>
        <dbReference type="SAM" id="MobiDB-lite"/>
    </source>
</evidence>
<accession>A0A6A6ITM6</accession>
<feature type="compositionally biased region" description="Polar residues" evidence="1">
    <location>
        <begin position="63"/>
        <end position="73"/>
    </location>
</feature>